<dbReference type="InterPro" id="IPR036865">
    <property type="entry name" value="CRAL-TRIO_dom_sf"/>
</dbReference>
<dbReference type="SUPFAM" id="SSF48350">
    <property type="entry name" value="GTPase activation domain, GAP"/>
    <property type="match status" value="1"/>
</dbReference>
<dbReference type="InterPro" id="IPR001251">
    <property type="entry name" value="CRAL-TRIO_dom"/>
</dbReference>
<dbReference type="SMART" id="SM00516">
    <property type="entry name" value="SEC14"/>
    <property type="match status" value="1"/>
</dbReference>
<dbReference type="Gene3D" id="1.10.555.10">
    <property type="entry name" value="Rho GTPase activation protein"/>
    <property type="match status" value="1"/>
</dbReference>
<sequence>MMNQQQQDNRGEQPPDSADQQRPTRHPILDRLENNDYDFNGQSLDYEPNLEFDDTDLKQEIEEELEQLDATNFLINFGLHGRHPNSQTSPSGETSSSTPMSGGVGDDHQPQSLLFEQQQQQNTSSTSLDEQQQTPGERQAADSIEDNMFMEQLQSQLYLHQNRTAYLESPHDLLEENFEEAFKSTLFELENNEPFDQMQNNAKQAAINKMLCNSRSKQTRNGGSGKLTFPFFKSLSSSNSNHSSTATTSGFYVNKQNLLNDSLEELKLDDYDENDDFSDIAQYNCVELAGDDLFGRRIITIYACRLPSATEIHHLRLLKYIMYTLDQYVENDYCVVYFHYGLNSQNKPKLNFLYQAYKAFDRKYKKNLKALFLVHPTNFIRIVWQLFKPIISIKFGRKMRYVNYLNELEQYMHLEQLLIPKQVLEHDKRVLDNVKTKPSWLYSKPAVQPSSTWHRRLDSQQFGVSLKFIKEHNNGDCIPPVVRRCIGYLSSEQAMQTEGLFRRSANMKTVKDVQELLNSGEEVDFDDYGEQSVHVAAVILKTFLRELEEPILTFNLFNDIISFKNHHHHNHATHHWHTFDDNNKQLDRQQHQRRRYWDGEQPDDLINSANLDSNNRLTYQLTSTESEEVASGEKAVGSESSGPQQENGDGASGNNNNKPKSPTITYLSQIDANRIRLELAKVIVLQKLPDDNYRLLKFIFKFLCQIIDRKDLNKMTSSNLAIVFGPNLLWSKDKCASLASISAINYFTEFLLDNHDSIFVK</sequence>
<dbReference type="CDD" id="cd00170">
    <property type="entry name" value="SEC14"/>
    <property type="match status" value="1"/>
</dbReference>
<feature type="compositionally biased region" description="Polar residues" evidence="1">
    <location>
        <begin position="638"/>
        <end position="662"/>
    </location>
</feature>
<feature type="region of interest" description="Disordered" evidence="1">
    <location>
        <begin position="1"/>
        <end position="49"/>
    </location>
</feature>
<evidence type="ECO:0000259" key="3">
    <source>
        <dbReference type="PROSITE" id="PS50238"/>
    </source>
</evidence>
<dbReference type="Gene3D" id="3.40.525.10">
    <property type="entry name" value="CRAL-TRIO lipid binding domain"/>
    <property type="match status" value="1"/>
</dbReference>
<feature type="region of interest" description="Disordered" evidence="1">
    <location>
        <begin position="585"/>
        <end position="610"/>
    </location>
</feature>
<dbReference type="GO" id="GO:2001136">
    <property type="term" value="P:negative regulation of endocytic recycling"/>
    <property type="evidence" value="ECO:0007669"/>
    <property type="project" value="TreeGrafter"/>
</dbReference>
<dbReference type="SUPFAM" id="SSF52087">
    <property type="entry name" value="CRAL/TRIO domain"/>
    <property type="match status" value="1"/>
</dbReference>
<feature type="compositionally biased region" description="Low complexity" evidence="1">
    <location>
        <begin position="110"/>
        <end position="128"/>
    </location>
</feature>
<accession>A0A6G1SP97</accession>
<dbReference type="AlphaFoldDB" id="A0A6G1SP97"/>
<reference evidence="4" key="1">
    <citation type="submission" date="2018-10" db="EMBL/GenBank/DDBJ databases">
        <title>Transcriptome assembly of Aceria tosichella (Wheat curl mite) Type 2.</title>
        <authorList>
            <person name="Scully E.D."/>
            <person name="Geib S.M."/>
            <person name="Palmer N.A."/>
            <person name="Gupta A.K."/>
            <person name="Sarath G."/>
            <person name="Tatineni S."/>
        </authorList>
    </citation>
    <scope>NUCLEOTIDE SEQUENCE</scope>
    <source>
        <strain evidence="4">LincolnNE</strain>
    </source>
</reference>
<proteinExistence type="predicted"/>
<dbReference type="GO" id="GO:0007264">
    <property type="term" value="P:small GTPase-mediated signal transduction"/>
    <property type="evidence" value="ECO:0007669"/>
    <property type="project" value="TreeGrafter"/>
</dbReference>
<dbReference type="PANTHER" id="PTHR45808">
    <property type="entry name" value="RHO GTPASE-ACTIVATING PROTEIN 68F"/>
    <property type="match status" value="1"/>
</dbReference>
<dbReference type="PANTHER" id="PTHR45808:SF2">
    <property type="entry name" value="RHO GTPASE-ACTIVATING PROTEIN 68F"/>
    <property type="match status" value="1"/>
</dbReference>
<feature type="domain" description="Rho-GAP" evidence="3">
    <location>
        <begin position="464"/>
        <end position="759"/>
    </location>
</feature>
<feature type="region of interest" description="Disordered" evidence="1">
    <location>
        <begin position="622"/>
        <end position="662"/>
    </location>
</feature>
<dbReference type="InterPro" id="IPR008936">
    <property type="entry name" value="Rho_GTPase_activation_prot"/>
</dbReference>
<dbReference type="InterPro" id="IPR000198">
    <property type="entry name" value="RhoGAP_dom"/>
</dbReference>
<dbReference type="SMART" id="SM00324">
    <property type="entry name" value="RhoGAP"/>
    <property type="match status" value="1"/>
</dbReference>
<protein>
    <submittedName>
        <fullName evidence="4">Rho GTPase-activating protein 8</fullName>
    </submittedName>
</protein>
<feature type="region of interest" description="Disordered" evidence="1">
    <location>
        <begin position="79"/>
        <end position="140"/>
    </location>
</feature>
<dbReference type="Pfam" id="PF00620">
    <property type="entry name" value="RhoGAP"/>
    <property type="match status" value="2"/>
</dbReference>
<dbReference type="EMBL" id="GGYP01006949">
    <property type="protein sequence ID" value="MDE51720.1"/>
    <property type="molecule type" value="Transcribed_RNA"/>
</dbReference>
<feature type="domain" description="CRAL-TRIO" evidence="2">
    <location>
        <begin position="276"/>
        <end position="431"/>
    </location>
</feature>
<name>A0A6G1SP97_9ACAR</name>
<evidence type="ECO:0000313" key="4">
    <source>
        <dbReference type="EMBL" id="MDE51720.1"/>
    </source>
</evidence>
<evidence type="ECO:0000259" key="2">
    <source>
        <dbReference type="PROSITE" id="PS50191"/>
    </source>
</evidence>
<dbReference type="PROSITE" id="PS50238">
    <property type="entry name" value="RHOGAP"/>
    <property type="match status" value="1"/>
</dbReference>
<dbReference type="PROSITE" id="PS50191">
    <property type="entry name" value="CRAL_TRIO"/>
    <property type="match status" value="1"/>
</dbReference>
<evidence type="ECO:0000256" key="1">
    <source>
        <dbReference type="SAM" id="MobiDB-lite"/>
    </source>
</evidence>
<dbReference type="GO" id="GO:0005737">
    <property type="term" value="C:cytoplasm"/>
    <property type="evidence" value="ECO:0007669"/>
    <property type="project" value="TreeGrafter"/>
</dbReference>
<feature type="compositionally biased region" description="Low complexity" evidence="1">
    <location>
        <begin position="86"/>
        <end position="101"/>
    </location>
</feature>
<dbReference type="GO" id="GO:0005096">
    <property type="term" value="F:GTPase activator activity"/>
    <property type="evidence" value="ECO:0007669"/>
    <property type="project" value="TreeGrafter"/>
</dbReference>
<organism evidence="4">
    <name type="scientific">Aceria tosichella</name>
    <name type="common">wheat curl mite</name>
    <dbReference type="NCBI Taxonomy" id="561515"/>
    <lineage>
        <taxon>Eukaryota</taxon>
        <taxon>Metazoa</taxon>
        <taxon>Ecdysozoa</taxon>
        <taxon>Arthropoda</taxon>
        <taxon>Chelicerata</taxon>
        <taxon>Arachnida</taxon>
        <taxon>Acari</taxon>
        <taxon>Acariformes</taxon>
        <taxon>Trombidiformes</taxon>
        <taxon>Prostigmata</taxon>
        <taxon>Eupodina</taxon>
        <taxon>Eriophyoidea</taxon>
        <taxon>Eriophyidae</taxon>
        <taxon>Eriophyinae</taxon>
        <taxon>Aceriini</taxon>
        <taxon>Aceria</taxon>
    </lineage>
</organism>
<dbReference type="Pfam" id="PF13716">
    <property type="entry name" value="CRAL_TRIO_2"/>
    <property type="match status" value="1"/>
</dbReference>
<feature type="compositionally biased region" description="Basic and acidic residues" evidence="1">
    <location>
        <begin position="585"/>
        <end position="598"/>
    </location>
</feature>
<gene>
    <name evidence="4" type="primary">ARHGAP8</name>
    <name evidence="4" type="ORF">g.10465</name>
</gene>